<dbReference type="PROSITE" id="PS50109">
    <property type="entry name" value="HIS_KIN"/>
    <property type="match status" value="1"/>
</dbReference>
<keyword evidence="6" id="KW-0812">Transmembrane</keyword>
<dbReference type="InterPro" id="IPR001789">
    <property type="entry name" value="Sig_transdc_resp-reg_receiver"/>
</dbReference>
<feature type="transmembrane region" description="Helical" evidence="6">
    <location>
        <begin position="53"/>
        <end position="72"/>
    </location>
</feature>
<evidence type="ECO:0000256" key="3">
    <source>
        <dbReference type="ARBA" id="ARBA00022679"/>
    </source>
</evidence>
<evidence type="ECO:0000313" key="9">
    <source>
        <dbReference type="EMBL" id="MBL0391284.1"/>
    </source>
</evidence>
<reference evidence="9 10" key="1">
    <citation type="journal article" date="2017" name="Int. J. Syst. Evol. Microbiol.">
        <title>Ramlibacter monticola sp. nov., isolated from forest soil.</title>
        <authorList>
            <person name="Chaudhary D.K."/>
            <person name="Kim J."/>
        </authorList>
    </citation>
    <scope>NUCLEOTIDE SEQUENCE [LARGE SCALE GENOMIC DNA]</scope>
    <source>
        <strain evidence="9 10">KACC 19175</strain>
    </source>
</reference>
<evidence type="ECO:0000259" key="8">
    <source>
        <dbReference type="PROSITE" id="PS50110"/>
    </source>
</evidence>
<dbReference type="GO" id="GO:0009927">
    <property type="term" value="F:histidine phosphotransfer kinase activity"/>
    <property type="evidence" value="ECO:0007669"/>
    <property type="project" value="TreeGrafter"/>
</dbReference>
<feature type="transmembrane region" description="Helical" evidence="6">
    <location>
        <begin position="131"/>
        <end position="151"/>
    </location>
</feature>
<keyword evidence="5" id="KW-0597">Phosphoprotein</keyword>
<feature type="modified residue" description="4-aspartylphosphate" evidence="5">
    <location>
        <position position="496"/>
    </location>
</feature>
<dbReference type="SUPFAM" id="SSF47384">
    <property type="entry name" value="Homodimeric domain of signal transducing histidine kinase"/>
    <property type="match status" value="1"/>
</dbReference>
<dbReference type="InterPro" id="IPR036890">
    <property type="entry name" value="HATPase_C_sf"/>
</dbReference>
<keyword evidence="10" id="KW-1185">Reference proteome</keyword>
<dbReference type="Pfam" id="PF00072">
    <property type="entry name" value="Response_reg"/>
    <property type="match status" value="1"/>
</dbReference>
<feature type="domain" description="Histidine kinase" evidence="7">
    <location>
        <begin position="196"/>
        <end position="420"/>
    </location>
</feature>
<dbReference type="EC" id="2.7.13.3" evidence="2"/>
<keyword evidence="6" id="KW-1133">Transmembrane helix</keyword>
<evidence type="ECO:0000313" key="10">
    <source>
        <dbReference type="Proteomes" id="UP000599109"/>
    </source>
</evidence>
<dbReference type="InterPro" id="IPR011006">
    <property type="entry name" value="CheY-like_superfamily"/>
</dbReference>
<comment type="caution">
    <text evidence="9">The sequence shown here is derived from an EMBL/GenBank/DDBJ whole genome shotgun (WGS) entry which is preliminary data.</text>
</comment>
<dbReference type="InterPro" id="IPR004358">
    <property type="entry name" value="Sig_transdc_His_kin-like_C"/>
</dbReference>
<dbReference type="InterPro" id="IPR003594">
    <property type="entry name" value="HATPase_dom"/>
</dbReference>
<dbReference type="GO" id="GO:0000155">
    <property type="term" value="F:phosphorelay sensor kinase activity"/>
    <property type="evidence" value="ECO:0007669"/>
    <property type="project" value="InterPro"/>
</dbReference>
<feature type="domain" description="Response regulatory" evidence="8">
    <location>
        <begin position="446"/>
        <end position="564"/>
    </location>
</feature>
<evidence type="ECO:0000256" key="6">
    <source>
        <dbReference type="SAM" id="Phobius"/>
    </source>
</evidence>
<proteinExistence type="predicted"/>
<gene>
    <name evidence="9" type="ORF">JJ685_09050</name>
</gene>
<dbReference type="InterPro" id="IPR036097">
    <property type="entry name" value="HisK_dim/P_sf"/>
</dbReference>
<dbReference type="PANTHER" id="PTHR43047">
    <property type="entry name" value="TWO-COMPONENT HISTIDINE PROTEIN KINASE"/>
    <property type="match status" value="1"/>
</dbReference>
<evidence type="ECO:0000256" key="2">
    <source>
        <dbReference type="ARBA" id="ARBA00012438"/>
    </source>
</evidence>
<dbReference type="Proteomes" id="UP000599109">
    <property type="component" value="Unassembled WGS sequence"/>
</dbReference>
<feature type="transmembrane region" description="Helical" evidence="6">
    <location>
        <begin position="157"/>
        <end position="177"/>
    </location>
</feature>
<dbReference type="GO" id="GO:0005886">
    <property type="term" value="C:plasma membrane"/>
    <property type="evidence" value="ECO:0007669"/>
    <property type="project" value="TreeGrafter"/>
</dbReference>
<dbReference type="CDD" id="cd17546">
    <property type="entry name" value="REC_hyHK_CKI1_RcsC-like"/>
    <property type="match status" value="1"/>
</dbReference>
<keyword evidence="4" id="KW-0418">Kinase</keyword>
<keyword evidence="6" id="KW-0472">Membrane</keyword>
<protein>
    <recommendedName>
        <fullName evidence="2">histidine kinase</fullName>
        <ecNumber evidence="2">2.7.13.3</ecNumber>
    </recommendedName>
</protein>
<dbReference type="SUPFAM" id="SSF52172">
    <property type="entry name" value="CheY-like"/>
    <property type="match status" value="1"/>
</dbReference>
<evidence type="ECO:0000259" key="7">
    <source>
        <dbReference type="PROSITE" id="PS50109"/>
    </source>
</evidence>
<dbReference type="PRINTS" id="PR00344">
    <property type="entry name" value="BCTRLSENSOR"/>
</dbReference>
<dbReference type="SMART" id="SM00387">
    <property type="entry name" value="HATPase_c"/>
    <property type="match status" value="1"/>
</dbReference>
<dbReference type="RefSeq" id="WP_201673925.1">
    <property type="nucleotide sequence ID" value="NZ_JAEQNE010000002.1"/>
</dbReference>
<organism evidence="9 10">
    <name type="scientific">Ramlibacter monticola</name>
    <dbReference type="NCBI Taxonomy" id="1926872"/>
    <lineage>
        <taxon>Bacteria</taxon>
        <taxon>Pseudomonadati</taxon>
        <taxon>Pseudomonadota</taxon>
        <taxon>Betaproteobacteria</taxon>
        <taxon>Burkholderiales</taxon>
        <taxon>Comamonadaceae</taxon>
        <taxon>Ramlibacter</taxon>
    </lineage>
</organism>
<comment type="catalytic activity">
    <reaction evidence="1">
        <text>ATP + protein L-histidine = ADP + protein N-phospho-L-histidine.</text>
        <dbReference type="EC" id="2.7.13.3"/>
    </reaction>
</comment>
<dbReference type="AlphaFoldDB" id="A0A936YXP7"/>
<evidence type="ECO:0000256" key="1">
    <source>
        <dbReference type="ARBA" id="ARBA00000085"/>
    </source>
</evidence>
<dbReference type="Gene3D" id="3.40.50.2300">
    <property type="match status" value="1"/>
</dbReference>
<feature type="transmembrane region" description="Helical" evidence="6">
    <location>
        <begin position="21"/>
        <end position="41"/>
    </location>
</feature>
<evidence type="ECO:0000256" key="4">
    <source>
        <dbReference type="ARBA" id="ARBA00022777"/>
    </source>
</evidence>
<dbReference type="SUPFAM" id="SSF55874">
    <property type="entry name" value="ATPase domain of HSP90 chaperone/DNA topoisomerase II/histidine kinase"/>
    <property type="match status" value="1"/>
</dbReference>
<dbReference type="InterPro" id="IPR005467">
    <property type="entry name" value="His_kinase_dom"/>
</dbReference>
<dbReference type="PROSITE" id="PS50110">
    <property type="entry name" value="RESPONSE_REGULATORY"/>
    <property type="match status" value="1"/>
</dbReference>
<sequence>MRRIIEGFYERYRAHHDMERPLLEWIGVFGFIAFPLFYLARRSSGLLPTYDDLHLRLLASLLCLLLALRRFWPAGLKRCYIGYSYLTVFYCLSFLLSYTMLRNHGGTPGVVNMLVGAIIIILLADWRNTVTMLVVGYAAASAAFAFTVPGTPLPPEFMIAAGGSILVVVAGALTHYGQKRAELERMRRLYSGLAGSIAHEMRTPLSHVQHTFDTIDAYLARAGHAAGGTPSRQQIGDLSQAVQQGRHAVARGLQAITMTLQELSGKAIDTSRFTLLSAARCVQKAVDEYAYESPQERDRVSVRVLQDFSFRGDETAFVLVLFNLLKNALYYVPLHPDETITITVEGGSAPRVLVHDTGPGIVPEVMARLFEEFRSAGKTEGTGLGLAFCRRVMQTFGGGIGCRSVPGQFTEFALGFPLLEAGIQIPAVNDAPAAAPAGPVCLSGRTVMVVDDSAFNRTIVKARLGELGVQALEAHHGHEALRLLDEGARPAAILMDVQMPGLSGVDATRALRERPAPLNAIPVLGLSANDLPASREKALAAGMDAYLTKPLQPELLQAELGRVLRHASGLREPSLLSSGT</sequence>
<dbReference type="EMBL" id="JAEQNE010000002">
    <property type="protein sequence ID" value="MBL0391284.1"/>
    <property type="molecule type" value="Genomic_DNA"/>
</dbReference>
<evidence type="ECO:0000256" key="5">
    <source>
        <dbReference type="PROSITE-ProRule" id="PRU00169"/>
    </source>
</evidence>
<feature type="transmembrane region" description="Helical" evidence="6">
    <location>
        <begin position="79"/>
        <end position="101"/>
    </location>
</feature>
<dbReference type="SMART" id="SM00448">
    <property type="entry name" value="REC"/>
    <property type="match status" value="1"/>
</dbReference>
<keyword evidence="3" id="KW-0808">Transferase</keyword>
<dbReference type="Pfam" id="PF02518">
    <property type="entry name" value="HATPase_c"/>
    <property type="match status" value="1"/>
</dbReference>
<accession>A0A936YXP7</accession>
<dbReference type="Gene3D" id="3.30.565.10">
    <property type="entry name" value="Histidine kinase-like ATPase, C-terminal domain"/>
    <property type="match status" value="1"/>
</dbReference>
<name>A0A936YXP7_9BURK</name>
<dbReference type="PANTHER" id="PTHR43047:SF72">
    <property type="entry name" value="OSMOSENSING HISTIDINE PROTEIN KINASE SLN1"/>
    <property type="match status" value="1"/>
</dbReference>
<feature type="transmembrane region" description="Helical" evidence="6">
    <location>
        <begin position="107"/>
        <end position="124"/>
    </location>
</feature>